<organism evidence="5 6">
    <name type="scientific">Heliorestis convoluta</name>
    <dbReference type="NCBI Taxonomy" id="356322"/>
    <lineage>
        <taxon>Bacteria</taxon>
        <taxon>Bacillati</taxon>
        <taxon>Bacillota</taxon>
        <taxon>Clostridia</taxon>
        <taxon>Eubacteriales</taxon>
        <taxon>Heliobacteriaceae</taxon>
        <taxon>Heliorestis</taxon>
    </lineage>
</organism>
<dbReference type="InterPro" id="IPR000037">
    <property type="entry name" value="SsrA-bd_prot"/>
</dbReference>
<dbReference type="PROSITE" id="PS01317">
    <property type="entry name" value="SSRP"/>
    <property type="match status" value="1"/>
</dbReference>
<protein>
    <recommendedName>
        <fullName evidence="3">SsrA-binding protein</fullName>
    </recommendedName>
    <alternativeName>
        <fullName evidence="3">Small protein B</fullName>
    </alternativeName>
</protein>
<keyword evidence="1 3" id="KW-0963">Cytoplasm</keyword>
<dbReference type="Gene3D" id="2.40.280.10">
    <property type="match status" value="1"/>
</dbReference>
<dbReference type="GO" id="GO:0070929">
    <property type="term" value="P:trans-translation"/>
    <property type="evidence" value="ECO:0007669"/>
    <property type="project" value="UniProtKB-UniRule"/>
</dbReference>
<dbReference type="InterPro" id="IPR020081">
    <property type="entry name" value="SsrA-bd_prot_CS"/>
</dbReference>
<dbReference type="InterPro" id="IPR023620">
    <property type="entry name" value="SmpB"/>
</dbReference>
<dbReference type="HAMAP" id="MF_00023">
    <property type="entry name" value="SmpB"/>
    <property type="match status" value="1"/>
</dbReference>
<dbReference type="PANTHER" id="PTHR30308">
    <property type="entry name" value="TMRNA-BINDING COMPONENT OF TRANS-TRANSLATION TAGGING COMPLEX"/>
    <property type="match status" value="1"/>
</dbReference>
<dbReference type="Proteomes" id="UP000366051">
    <property type="component" value="Chromosome"/>
</dbReference>
<sequence>MAEGRKVICENRRARHDYHIEETYEAGMVLKGTEIKSLRSGKGNLKDSFARVVDGEVILYNMHISPFEQGNRYNHEPLRNRKLLLHKSEIRKLQAAVQQKGLTLVPLRIYLKRGMAKLELAIGRGKKQYDKRQDIAKKDAQREMARAVRERQKGL</sequence>
<dbReference type="CDD" id="cd09294">
    <property type="entry name" value="SmpB"/>
    <property type="match status" value="1"/>
</dbReference>
<dbReference type="AlphaFoldDB" id="A0A5Q2N101"/>
<dbReference type="SUPFAM" id="SSF74982">
    <property type="entry name" value="Small protein B (SmpB)"/>
    <property type="match status" value="1"/>
</dbReference>
<dbReference type="GO" id="GO:0005829">
    <property type="term" value="C:cytosol"/>
    <property type="evidence" value="ECO:0007669"/>
    <property type="project" value="TreeGrafter"/>
</dbReference>
<dbReference type="NCBIfam" id="TIGR00086">
    <property type="entry name" value="smpB"/>
    <property type="match status" value="1"/>
</dbReference>
<dbReference type="GO" id="GO:0003723">
    <property type="term" value="F:RNA binding"/>
    <property type="evidence" value="ECO:0007669"/>
    <property type="project" value="UniProtKB-UniRule"/>
</dbReference>
<keyword evidence="6" id="KW-1185">Reference proteome</keyword>
<gene>
    <name evidence="3 5" type="primary">smpB</name>
    <name evidence="5" type="ORF">FTV88_0046</name>
</gene>
<dbReference type="KEGG" id="hcv:FTV88_0046"/>
<evidence type="ECO:0000313" key="5">
    <source>
        <dbReference type="EMBL" id="QGG46225.1"/>
    </source>
</evidence>
<dbReference type="PANTHER" id="PTHR30308:SF2">
    <property type="entry name" value="SSRA-BINDING PROTEIN"/>
    <property type="match status" value="1"/>
</dbReference>
<evidence type="ECO:0000256" key="2">
    <source>
        <dbReference type="ARBA" id="ARBA00022884"/>
    </source>
</evidence>
<dbReference type="GO" id="GO:0070930">
    <property type="term" value="P:trans-translation-dependent protein tagging"/>
    <property type="evidence" value="ECO:0007669"/>
    <property type="project" value="TreeGrafter"/>
</dbReference>
<evidence type="ECO:0000256" key="3">
    <source>
        <dbReference type="HAMAP-Rule" id="MF_00023"/>
    </source>
</evidence>
<reference evidence="6" key="1">
    <citation type="submission" date="2019-11" db="EMBL/GenBank/DDBJ databases">
        <title>Genome sequence of Heliorestis convoluta strain HH, an alkaliphilic and minimalistic phototrophic bacterium from a soda lake in Egypt.</title>
        <authorList>
            <person name="Dewey E.D."/>
            <person name="Stokes L.M."/>
            <person name="Burchell B.M."/>
            <person name="Shaffer K.N."/>
            <person name="Huntington A.M."/>
            <person name="Baker J.M."/>
            <person name="Nadendla S."/>
            <person name="Giglio M.G."/>
            <person name="Touchman J.W."/>
            <person name="Blankenship R.E."/>
            <person name="Madigan M.T."/>
            <person name="Sattley W.M."/>
        </authorList>
    </citation>
    <scope>NUCLEOTIDE SEQUENCE [LARGE SCALE GENOMIC DNA]</scope>
    <source>
        <strain evidence="6">HH</strain>
    </source>
</reference>
<keyword evidence="2 3" id="KW-0694">RNA-binding</keyword>
<comment type="function">
    <text evidence="3">Required for rescue of stalled ribosomes mediated by trans-translation. Binds to transfer-messenger RNA (tmRNA), required for stable association of tmRNA with ribosomes. tmRNA and SmpB together mimic tRNA shape, replacing the anticodon stem-loop with SmpB. tmRNA is encoded by the ssrA gene; the 2 termini fold to resemble tRNA(Ala) and it encodes a 'tag peptide', a short internal open reading frame. During trans-translation Ala-aminoacylated tmRNA acts like a tRNA, entering the A-site of stalled ribosomes, displacing the stalled mRNA. The ribosome then switches to translate the ORF on the tmRNA; the nascent peptide is terminated with the 'tag peptide' encoded by the tmRNA and targeted for degradation. The ribosome is freed to recommence translation, which seems to be the essential function of trans-translation.</text>
</comment>
<dbReference type="RefSeq" id="WP_153723836.1">
    <property type="nucleotide sequence ID" value="NZ_CP045875.1"/>
</dbReference>
<name>A0A5Q2N101_9FIRM</name>
<comment type="subcellular location">
    <subcellularLocation>
        <location evidence="3">Cytoplasm</location>
    </subcellularLocation>
    <text evidence="3">The tmRNA-SmpB complex associates with stalled 70S ribosomes.</text>
</comment>
<accession>A0A5Q2N101</accession>
<dbReference type="OrthoDB" id="9805462at2"/>
<evidence type="ECO:0000313" key="6">
    <source>
        <dbReference type="Proteomes" id="UP000366051"/>
    </source>
</evidence>
<dbReference type="Pfam" id="PF01668">
    <property type="entry name" value="SmpB"/>
    <property type="match status" value="1"/>
</dbReference>
<feature type="region of interest" description="Disordered" evidence="4">
    <location>
        <begin position="132"/>
        <end position="155"/>
    </location>
</feature>
<evidence type="ECO:0000256" key="4">
    <source>
        <dbReference type="SAM" id="MobiDB-lite"/>
    </source>
</evidence>
<comment type="similarity">
    <text evidence="3">Belongs to the SmpB family.</text>
</comment>
<evidence type="ECO:0000256" key="1">
    <source>
        <dbReference type="ARBA" id="ARBA00022490"/>
    </source>
</evidence>
<dbReference type="EMBL" id="CP045875">
    <property type="protein sequence ID" value="QGG46225.1"/>
    <property type="molecule type" value="Genomic_DNA"/>
</dbReference>
<dbReference type="NCBIfam" id="NF003843">
    <property type="entry name" value="PRK05422.1"/>
    <property type="match status" value="1"/>
</dbReference>
<proteinExistence type="inferred from homology"/>